<gene>
    <name evidence="3" type="ORF">IMSHALPRED_010118</name>
</gene>
<name>A0A8H3G3H7_9LECA</name>
<keyword evidence="2" id="KW-0812">Transmembrane</keyword>
<proteinExistence type="predicted"/>
<dbReference type="Proteomes" id="UP000664534">
    <property type="component" value="Unassembled WGS sequence"/>
</dbReference>
<organism evidence="3 4">
    <name type="scientific">Imshaugia aleurites</name>
    <dbReference type="NCBI Taxonomy" id="172621"/>
    <lineage>
        <taxon>Eukaryota</taxon>
        <taxon>Fungi</taxon>
        <taxon>Dikarya</taxon>
        <taxon>Ascomycota</taxon>
        <taxon>Pezizomycotina</taxon>
        <taxon>Lecanoromycetes</taxon>
        <taxon>OSLEUM clade</taxon>
        <taxon>Lecanoromycetidae</taxon>
        <taxon>Lecanorales</taxon>
        <taxon>Lecanorineae</taxon>
        <taxon>Parmeliaceae</taxon>
        <taxon>Imshaugia</taxon>
    </lineage>
</organism>
<evidence type="ECO:0000256" key="1">
    <source>
        <dbReference type="SAM" id="MobiDB-lite"/>
    </source>
</evidence>
<evidence type="ECO:0000313" key="4">
    <source>
        <dbReference type="Proteomes" id="UP000664534"/>
    </source>
</evidence>
<evidence type="ECO:0000313" key="3">
    <source>
        <dbReference type="EMBL" id="CAF9935130.1"/>
    </source>
</evidence>
<reference evidence="3" key="1">
    <citation type="submission" date="2021-03" db="EMBL/GenBank/DDBJ databases">
        <authorList>
            <person name="Tagirdzhanova G."/>
        </authorList>
    </citation>
    <scope>NUCLEOTIDE SEQUENCE</scope>
</reference>
<protein>
    <submittedName>
        <fullName evidence="3">Uncharacterized protein</fullName>
    </submittedName>
</protein>
<evidence type="ECO:0000256" key="2">
    <source>
        <dbReference type="SAM" id="Phobius"/>
    </source>
</evidence>
<keyword evidence="2" id="KW-0472">Membrane</keyword>
<comment type="caution">
    <text evidence="3">The sequence shown here is derived from an EMBL/GenBank/DDBJ whole genome shotgun (WGS) entry which is preliminary data.</text>
</comment>
<keyword evidence="2" id="KW-1133">Transmembrane helix</keyword>
<dbReference type="EMBL" id="CAJPDT010000081">
    <property type="protein sequence ID" value="CAF9935130.1"/>
    <property type="molecule type" value="Genomic_DNA"/>
</dbReference>
<accession>A0A8H3G3H7</accession>
<feature type="compositionally biased region" description="Low complexity" evidence="1">
    <location>
        <begin position="1"/>
        <end position="18"/>
    </location>
</feature>
<sequence length="170" mass="18686">METANLALPTNNNNNESPTRPLLPSHALQPRQLPPHAHFTEPSLILIVSFAVVGLATVTCLACIALARLFRSILDTAITLWARSPPSNQVVLEAGAFRIEFGCSVQPVPLEFVEDFAKSYLDAVERGFAPLFAREWWWERREGEGQGEGRVCYAGFRVVVEGGVVIPPFG</sequence>
<dbReference type="OrthoDB" id="5395284at2759"/>
<dbReference type="AlphaFoldDB" id="A0A8H3G3H7"/>
<keyword evidence="4" id="KW-1185">Reference proteome</keyword>
<feature type="transmembrane region" description="Helical" evidence="2">
    <location>
        <begin position="44"/>
        <end position="67"/>
    </location>
</feature>
<feature type="region of interest" description="Disordered" evidence="1">
    <location>
        <begin position="1"/>
        <end position="27"/>
    </location>
</feature>